<reference evidence="1" key="2">
    <citation type="submission" date="2020-09" db="EMBL/GenBank/DDBJ databases">
        <authorList>
            <person name="Sun Q."/>
            <person name="Ohkuma M."/>
        </authorList>
    </citation>
    <scope>NUCLEOTIDE SEQUENCE</scope>
    <source>
        <strain evidence="1">JCM 4490</strain>
    </source>
</reference>
<dbReference type="EMBL" id="BMUE01000009">
    <property type="protein sequence ID" value="GGW61871.1"/>
    <property type="molecule type" value="Genomic_DNA"/>
</dbReference>
<gene>
    <name evidence="1" type="ORF">GCM10010503_43740</name>
</gene>
<protein>
    <submittedName>
        <fullName evidence="1">Uncharacterized protein</fullName>
    </submittedName>
</protein>
<sequence>MARSRAHPCLANVLLPALAAYASGVLLVALDHTRPTRSATASKPDFAYSHRWAKVNVVAARSSDIGV</sequence>
<proteinExistence type="predicted"/>
<evidence type="ECO:0000313" key="1">
    <source>
        <dbReference type="EMBL" id="GGW61871.1"/>
    </source>
</evidence>
<name>A0A918J8Q8_9ACTN</name>
<evidence type="ECO:0000313" key="2">
    <source>
        <dbReference type="Proteomes" id="UP000620224"/>
    </source>
</evidence>
<dbReference type="RefSeq" id="WP_229816196.1">
    <property type="nucleotide sequence ID" value="NZ_BMUE01000009.1"/>
</dbReference>
<dbReference type="AlphaFoldDB" id="A0A918J8Q8"/>
<reference evidence="1" key="1">
    <citation type="journal article" date="2014" name="Int. J. Syst. Evol. Microbiol.">
        <title>Complete genome sequence of Corynebacterium casei LMG S-19264T (=DSM 44701T), isolated from a smear-ripened cheese.</title>
        <authorList>
            <consortium name="US DOE Joint Genome Institute (JGI-PGF)"/>
            <person name="Walter F."/>
            <person name="Albersmeier A."/>
            <person name="Kalinowski J."/>
            <person name="Ruckert C."/>
        </authorList>
    </citation>
    <scope>NUCLEOTIDE SEQUENCE</scope>
    <source>
        <strain evidence="1">JCM 4490</strain>
    </source>
</reference>
<comment type="caution">
    <text evidence="1">The sequence shown here is derived from an EMBL/GenBank/DDBJ whole genome shotgun (WGS) entry which is preliminary data.</text>
</comment>
<accession>A0A918J8Q8</accession>
<dbReference type="Proteomes" id="UP000620224">
    <property type="component" value="Unassembled WGS sequence"/>
</dbReference>
<keyword evidence="2" id="KW-1185">Reference proteome</keyword>
<organism evidence="1 2">
    <name type="scientific">Streptomyces lucensis JCM 4490</name>
    <dbReference type="NCBI Taxonomy" id="1306176"/>
    <lineage>
        <taxon>Bacteria</taxon>
        <taxon>Bacillati</taxon>
        <taxon>Actinomycetota</taxon>
        <taxon>Actinomycetes</taxon>
        <taxon>Kitasatosporales</taxon>
        <taxon>Streptomycetaceae</taxon>
        <taxon>Streptomyces</taxon>
    </lineage>
</organism>